<dbReference type="PANTHER" id="PTHR38788">
    <property type="entry name" value="CLR5 DOMAIN-CONTAINING PROTEIN"/>
    <property type="match status" value="1"/>
</dbReference>
<evidence type="ECO:0000256" key="1">
    <source>
        <dbReference type="SAM" id="MobiDB-lite"/>
    </source>
</evidence>
<organism evidence="3 4">
    <name type="scientific">Thermothielavioides terrestris</name>
    <dbReference type="NCBI Taxonomy" id="2587410"/>
    <lineage>
        <taxon>Eukaryota</taxon>
        <taxon>Fungi</taxon>
        <taxon>Dikarya</taxon>
        <taxon>Ascomycota</taxon>
        <taxon>Pezizomycotina</taxon>
        <taxon>Sordariomycetes</taxon>
        <taxon>Sordariomycetidae</taxon>
        <taxon>Sordariales</taxon>
        <taxon>Chaetomiaceae</taxon>
        <taxon>Thermothielavioides</taxon>
    </lineage>
</organism>
<reference evidence="3 4" key="1">
    <citation type="submission" date="2018-04" db="EMBL/GenBank/DDBJ databases">
        <authorList>
            <person name="Huttner S."/>
            <person name="Dainat J."/>
        </authorList>
    </citation>
    <scope>NUCLEOTIDE SEQUENCE [LARGE SCALE GENOMIC DNA]</scope>
</reference>
<proteinExistence type="predicted"/>
<protein>
    <submittedName>
        <fullName evidence="3">7969044a-3737-4d10-a093-370db6747c68</fullName>
    </submittedName>
</protein>
<feature type="domain" description="Clr5" evidence="2">
    <location>
        <begin position="8"/>
        <end position="60"/>
    </location>
</feature>
<gene>
    <name evidence="3" type="ORF">TT172_LOCUS6393</name>
</gene>
<dbReference type="AlphaFoldDB" id="A0A446BNA5"/>
<dbReference type="Pfam" id="PF14420">
    <property type="entry name" value="Clr5"/>
    <property type="match status" value="1"/>
</dbReference>
<name>A0A446BNA5_9PEZI</name>
<evidence type="ECO:0000313" key="4">
    <source>
        <dbReference type="Proteomes" id="UP000289323"/>
    </source>
</evidence>
<feature type="region of interest" description="Disordered" evidence="1">
    <location>
        <begin position="497"/>
        <end position="518"/>
    </location>
</feature>
<dbReference type="PANTHER" id="PTHR38788:SF3">
    <property type="entry name" value="CLR5 DOMAIN-CONTAINING PROTEIN"/>
    <property type="match status" value="1"/>
</dbReference>
<accession>A0A446BNA5</accession>
<dbReference type="Proteomes" id="UP000289323">
    <property type="component" value="Unassembled WGS sequence"/>
</dbReference>
<dbReference type="InterPro" id="IPR025676">
    <property type="entry name" value="Clr5_dom"/>
</dbReference>
<evidence type="ECO:0000313" key="3">
    <source>
        <dbReference type="EMBL" id="SPQ23974.1"/>
    </source>
</evidence>
<dbReference type="EMBL" id="OUUZ01000011">
    <property type="protein sequence ID" value="SPQ23974.1"/>
    <property type="molecule type" value="Genomic_DNA"/>
</dbReference>
<sequence length="518" mass="59135">MQELYAGPEDWAAHRETITRLYLEEKRSLQEVMEYMASHHLFFATVKMYRTRIRKWGIDKNNKAAEVAYMLRLKKQRDVQGKESCFFIRGRPVDWEDVERYLARTPGFWAKHGRGAFESSKCGDDIRCITPPPGSPRTTSSSVPPKLDAAQELRVHEEILRFFRTYTEGSFEQGLWHLSPSHRRYVGPGGFEAAARLNAWYDKVRSVSDWPGRDADVVRLVNHLLDDLPQIIKDQDFTLFPALMRCCFYLSVRRPPLGRAVVKFVAGLCRVILGAKHPMSLAWLRIRSLSTSEYLLVLEGTAKVRLDQMSSDDDIQDENTINALRDYLLVLRLQGSAAGNEIDRVTRRALEQMAPPDQTLSVAQCRLLLGTATSFITCRRFGDAENILSRVGAQIPAVPTHQAEFQRVLPTYFFIMGFLRYVTGRPDEAVNYFLQTYHALEKARGPYSSAVADILLALIDFPGLLRRPEDVEHWRQKFAEVQAEILARTETGVKRTASESSEVWDEPLDTDVNTGAWS</sequence>
<evidence type="ECO:0000259" key="2">
    <source>
        <dbReference type="Pfam" id="PF14420"/>
    </source>
</evidence>